<dbReference type="AlphaFoldDB" id="A0A383E3I9"/>
<name>A0A383E3I9_9ZZZZ</name>
<sequence length="66" mass="7636">NLSTPRPKSGKTKTIKYNKEKPLTNELKYFLSRLEYKKIKIADGDSAVEVIRILEQATNSLNNRNR</sequence>
<organism evidence="1">
    <name type="scientific">marine metagenome</name>
    <dbReference type="NCBI Taxonomy" id="408172"/>
    <lineage>
        <taxon>unclassified sequences</taxon>
        <taxon>metagenomes</taxon>
        <taxon>ecological metagenomes</taxon>
    </lineage>
</organism>
<gene>
    <name evidence="1" type="ORF">METZ01_LOCUS503522</name>
</gene>
<accession>A0A383E3I9</accession>
<feature type="non-terminal residue" evidence="1">
    <location>
        <position position="1"/>
    </location>
</feature>
<dbReference type="EMBL" id="UINC01222058">
    <property type="protein sequence ID" value="SVE50668.1"/>
    <property type="molecule type" value="Genomic_DNA"/>
</dbReference>
<proteinExistence type="predicted"/>
<evidence type="ECO:0000313" key="1">
    <source>
        <dbReference type="EMBL" id="SVE50668.1"/>
    </source>
</evidence>
<protein>
    <submittedName>
        <fullName evidence="1">Uncharacterized protein</fullName>
    </submittedName>
</protein>
<reference evidence="1" key="1">
    <citation type="submission" date="2018-05" db="EMBL/GenBank/DDBJ databases">
        <authorList>
            <person name="Lanie J.A."/>
            <person name="Ng W.-L."/>
            <person name="Kazmierczak K.M."/>
            <person name="Andrzejewski T.M."/>
            <person name="Davidsen T.M."/>
            <person name="Wayne K.J."/>
            <person name="Tettelin H."/>
            <person name="Glass J.I."/>
            <person name="Rusch D."/>
            <person name="Podicherti R."/>
            <person name="Tsui H.-C.T."/>
            <person name="Winkler M.E."/>
        </authorList>
    </citation>
    <scope>NUCLEOTIDE SEQUENCE</scope>
</reference>